<dbReference type="EMBL" id="AWQS01000176">
    <property type="protein sequence ID" value="EWT04858.1"/>
    <property type="molecule type" value="Genomic_DNA"/>
</dbReference>
<dbReference type="Pfam" id="PF00583">
    <property type="entry name" value="Acetyltransf_1"/>
    <property type="match status" value="1"/>
</dbReference>
<dbReference type="PATRIC" id="fig|584657.3.peg.3264"/>
<comment type="caution">
    <text evidence="2">The sequence shown here is derived from an EMBL/GenBank/DDBJ whole genome shotgun (WGS) entry which is preliminary data.</text>
</comment>
<protein>
    <submittedName>
        <fullName evidence="2">Acetyltransferase</fullName>
    </submittedName>
</protein>
<evidence type="ECO:0000259" key="1">
    <source>
        <dbReference type="PROSITE" id="PS51186"/>
    </source>
</evidence>
<dbReference type="SUPFAM" id="SSF55729">
    <property type="entry name" value="Acyl-CoA N-acyltransferases (Nat)"/>
    <property type="match status" value="1"/>
</dbReference>
<proteinExistence type="predicted"/>
<dbReference type="Gene3D" id="3.40.630.30">
    <property type="match status" value="1"/>
</dbReference>
<sequence>MTDPLLQAYDDQLREEAEVREDQQMTRIGPLWCAILGDGARGFATYRDLGGVTGTALDDLIEKVIAHYCDETGVASFEWKTRGHDAPSDLADHLVAHGFVAEERETVMVGEAAGLAVDVPLPDGVVVRRAGVGGDLADDARRASELQERVFGRSSGPSVERLVADPQAHADRLTLWLAETSGQVVSAGRLSIVPGTQFAGLWGGASDPAWRGRGIYRALTAARARHALAHGVRYLHSDSTDMSRPILERNGLRPVTTTTPYIWTRTDVAHASSTPSGSVPTG</sequence>
<keyword evidence="2" id="KW-0808">Transferase</keyword>
<evidence type="ECO:0000313" key="3">
    <source>
        <dbReference type="Proteomes" id="UP000019494"/>
    </source>
</evidence>
<dbReference type="PROSITE" id="PS51186">
    <property type="entry name" value="GNAT"/>
    <property type="match status" value="1"/>
</dbReference>
<dbReference type="RefSeq" id="WP_240474366.1">
    <property type="nucleotide sequence ID" value="NZ_AWQS01000176.1"/>
</dbReference>
<feature type="domain" description="N-acetyltransferase" evidence="1">
    <location>
        <begin position="125"/>
        <end position="275"/>
    </location>
</feature>
<dbReference type="InterPro" id="IPR000182">
    <property type="entry name" value="GNAT_dom"/>
</dbReference>
<dbReference type="InterPro" id="IPR016181">
    <property type="entry name" value="Acyl_CoA_acyltransferase"/>
</dbReference>
<organism evidence="2 3">
    <name type="scientific">Intrasporangium chromatireducens Q5-1</name>
    <dbReference type="NCBI Taxonomy" id="584657"/>
    <lineage>
        <taxon>Bacteria</taxon>
        <taxon>Bacillati</taxon>
        <taxon>Actinomycetota</taxon>
        <taxon>Actinomycetes</taxon>
        <taxon>Micrococcales</taxon>
        <taxon>Intrasporangiaceae</taxon>
        <taxon>Intrasporangium</taxon>
    </lineage>
</organism>
<dbReference type="GO" id="GO:0016747">
    <property type="term" value="F:acyltransferase activity, transferring groups other than amino-acyl groups"/>
    <property type="evidence" value="ECO:0007669"/>
    <property type="project" value="InterPro"/>
</dbReference>
<dbReference type="Proteomes" id="UP000019494">
    <property type="component" value="Unassembled WGS sequence"/>
</dbReference>
<dbReference type="AlphaFoldDB" id="W9GJ62"/>
<evidence type="ECO:0000313" key="2">
    <source>
        <dbReference type="EMBL" id="EWT04858.1"/>
    </source>
</evidence>
<name>W9GJ62_9MICO</name>
<keyword evidence="3" id="KW-1185">Reference proteome</keyword>
<gene>
    <name evidence="2" type="ORF">N864_08950</name>
</gene>
<reference evidence="3" key="1">
    <citation type="submission" date="2013-08" db="EMBL/GenBank/DDBJ databases">
        <title>Intrasporangium oryzae NRRL B-24470.</title>
        <authorList>
            <person name="Liu H."/>
            <person name="Wang G."/>
        </authorList>
    </citation>
    <scope>NUCLEOTIDE SEQUENCE [LARGE SCALE GENOMIC DNA]</scope>
    <source>
        <strain evidence="3">Q5-1</strain>
    </source>
</reference>
<accession>W9GJ62</accession>